<dbReference type="OrthoDB" id="9758307at2"/>
<proteinExistence type="predicted"/>
<keyword evidence="2" id="KW-0969">Cilium</keyword>
<protein>
    <submittedName>
        <fullName evidence="2">Flagellar hook-associated protein 3</fullName>
    </submittedName>
</protein>
<keyword evidence="3" id="KW-1185">Reference proteome</keyword>
<dbReference type="AlphaFoldDB" id="A0A3P5WPW1"/>
<keyword evidence="2" id="KW-0282">Flagellum</keyword>
<evidence type="ECO:0000313" key="3">
    <source>
        <dbReference type="Proteomes" id="UP000280861"/>
    </source>
</evidence>
<dbReference type="PANTHER" id="PTHR42792:SF1">
    <property type="entry name" value="FLAGELLAR HOOK-ASSOCIATED PROTEIN 3"/>
    <property type="match status" value="1"/>
</dbReference>
<dbReference type="EMBL" id="UXAU01000019">
    <property type="protein sequence ID" value="VDC23635.1"/>
    <property type="molecule type" value="Genomic_DNA"/>
</dbReference>
<feature type="domain" description="Flagellin N-terminal" evidence="1">
    <location>
        <begin position="6"/>
        <end position="141"/>
    </location>
</feature>
<evidence type="ECO:0000259" key="1">
    <source>
        <dbReference type="Pfam" id="PF00669"/>
    </source>
</evidence>
<dbReference type="InterPro" id="IPR001029">
    <property type="entry name" value="Flagellin_N"/>
</dbReference>
<keyword evidence="2" id="KW-0966">Cell projection</keyword>
<dbReference type="PANTHER" id="PTHR42792">
    <property type="entry name" value="FLAGELLIN"/>
    <property type="match status" value="1"/>
</dbReference>
<sequence length="295" mass="30851">MINRITNLTLTTSAQRGLQEHQARLAEARDKATSLAKISRPSDDPAAIASAMQTRGLQTAAAQYGRNIDDAGAWVALGDSALEQATNTLNKVRDLAFQAGNGSLNPAAREALAAEIESLNVELLRVANSQYAGRNLFAGNSDAGAAYSPGNPPVYNGTAGSSVERRIGAGSTIRVDLDGAGIFGQGATSTFALLGNIATAIRAGSEVTSQVAAVDSKISTTVAARAELGTRQARLELVGQANTELEGRLETQRTGLEQEDLGAMILNLKVQENNYQAALAATARVLQPSLMDFLR</sequence>
<name>A0A3P5WPW1_9MICC</name>
<evidence type="ECO:0000313" key="2">
    <source>
        <dbReference type="EMBL" id="VDC23635.1"/>
    </source>
</evidence>
<dbReference type="Pfam" id="PF00669">
    <property type="entry name" value="Flagellin_N"/>
    <property type="match status" value="1"/>
</dbReference>
<gene>
    <name evidence="2" type="primary">flgL</name>
    <name evidence="2" type="ORF">PSET11_01166</name>
</gene>
<dbReference type="GO" id="GO:0009288">
    <property type="term" value="C:bacterial-type flagellum"/>
    <property type="evidence" value="ECO:0007669"/>
    <property type="project" value="InterPro"/>
</dbReference>
<dbReference type="GO" id="GO:0005198">
    <property type="term" value="F:structural molecule activity"/>
    <property type="evidence" value="ECO:0007669"/>
    <property type="project" value="InterPro"/>
</dbReference>
<organism evidence="2 3">
    <name type="scientific">Arthrobacter ulcerisalmonis</name>
    <dbReference type="NCBI Taxonomy" id="2483813"/>
    <lineage>
        <taxon>Bacteria</taxon>
        <taxon>Bacillati</taxon>
        <taxon>Actinomycetota</taxon>
        <taxon>Actinomycetes</taxon>
        <taxon>Micrococcales</taxon>
        <taxon>Micrococcaceae</taxon>
        <taxon>Arthrobacter</taxon>
    </lineage>
</organism>
<dbReference type="Proteomes" id="UP000280861">
    <property type="component" value="Unassembled WGS sequence"/>
</dbReference>
<dbReference type="InterPro" id="IPR001492">
    <property type="entry name" value="Flagellin"/>
</dbReference>
<accession>A0A3P5WPW1</accession>
<dbReference type="Gene3D" id="1.20.1330.10">
    <property type="entry name" value="f41 fragment of flagellin, N-terminal domain"/>
    <property type="match status" value="1"/>
</dbReference>
<dbReference type="RefSeq" id="WP_124091143.1">
    <property type="nucleotide sequence ID" value="NZ_CBCRYA010000003.1"/>
</dbReference>
<reference evidence="2 3" key="1">
    <citation type="submission" date="2018-11" db="EMBL/GenBank/DDBJ databases">
        <authorList>
            <person name="Criscuolo A."/>
        </authorList>
    </citation>
    <scope>NUCLEOTIDE SEQUENCE [LARGE SCALE GENOMIC DNA]</scope>
    <source>
        <strain evidence="2">AT11b</strain>
    </source>
</reference>
<dbReference type="SUPFAM" id="SSF64518">
    <property type="entry name" value="Phase 1 flagellin"/>
    <property type="match status" value="1"/>
</dbReference>